<evidence type="ECO:0000313" key="3">
    <source>
        <dbReference type="Proteomes" id="UP000321110"/>
    </source>
</evidence>
<protein>
    <submittedName>
        <fullName evidence="2">Uncharacterized protein</fullName>
    </submittedName>
</protein>
<proteinExistence type="predicted"/>
<comment type="caution">
    <text evidence="2">The sequence shown here is derived from an EMBL/GenBank/DDBJ whole genome shotgun (WGS) entry which is preliminary data.</text>
</comment>
<accession>A0A5C7WBK1</accession>
<dbReference type="EMBL" id="SSFO01000067">
    <property type="protein sequence ID" value="TXI34483.1"/>
    <property type="molecule type" value="Genomic_DNA"/>
</dbReference>
<feature type="region of interest" description="Disordered" evidence="1">
    <location>
        <begin position="1"/>
        <end position="20"/>
    </location>
</feature>
<dbReference type="Proteomes" id="UP000321110">
    <property type="component" value="Unassembled WGS sequence"/>
</dbReference>
<evidence type="ECO:0000313" key="2">
    <source>
        <dbReference type="EMBL" id="TXI34483.1"/>
    </source>
</evidence>
<evidence type="ECO:0000256" key="1">
    <source>
        <dbReference type="SAM" id="MobiDB-lite"/>
    </source>
</evidence>
<gene>
    <name evidence="2" type="ORF">E6Q69_03800</name>
</gene>
<sequence length="103" mass="11350">MHLNANVSAEPAASQGSAAKLQLVETPPADRLIATYGERMTTLQVATELGYTETYFLKKIGSAKHTHLDWVKALKPARFSLGRTPYYHTEAVSKFMGQKGILK</sequence>
<dbReference type="RefSeq" id="WP_209067605.1">
    <property type="nucleotide sequence ID" value="NZ_AP025274.1"/>
</dbReference>
<organism evidence="2 3">
    <name type="scientific">Aquipseudomonas alcaligenes</name>
    <name type="common">Pseudomonas alcaligenes</name>
    <dbReference type="NCBI Taxonomy" id="43263"/>
    <lineage>
        <taxon>Bacteria</taxon>
        <taxon>Pseudomonadati</taxon>
        <taxon>Pseudomonadota</taxon>
        <taxon>Gammaproteobacteria</taxon>
        <taxon>Pseudomonadales</taxon>
        <taxon>Pseudomonadaceae</taxon>
        <taxon>Aquipseudomonas</taxon>
    </lineage>
</organism>
<reference evidence="2 3" key="1">
    <citation type="submission" date="2018-09" db="EMBL/GenBank/DDBJ databases">
        <title>Metagenome Assembled Genomes from an Advanced Water Purification Facility.</title>
        <authorList>
            <person name="Stamps B.W."/>
            <person name="Spear J.R."/>
        </authorList>
    </citation>
    <scope>NUCLEOTIDE SEQUENCE [LARGE SCALE GENOMIC DNA]</scope>
    <source>
        <strain evidence="2">Bin_52_1</strain>
    </source>
</reference>
<dbReference type="AlphaFoldDB" id="A0A5C7WBK1"/>
<name>A0A5C7WBK1_AQUAC</name>